<dbReference type="SUPFAM" id="SSF51110">
    <property type="entry name" value="alpha-D-mannose-specific plant lectins"/>
    <property type="match status" value="1"/>
</dbReference>
<keyword evidence="2" id="KW-1015">Disulfide bond</keyword>
<dbReference type="EMBL" id="JABFAC010000011">
    <property type="protein sequence ID" value="MBA0627854.1"/>
    <property type="molecule type" value="Genomic_DNA"/>
</dbReference>
<dbReference type="AlphaFoldDB" id="A0A7J8SP05"/>
<protein>
    <recommendedName>
        <fullName evidence="4">Bulb-type lectin domain-containing protein</fullName>
    </recommendedName>
</protein>
<dbReference type="PROSITE" id="PS50927">
    <property type="entry name" value="BULB_LECTIN"/>
    <property type="match status" value="1"/>
</dbReference>
<gene>
    <name evidence="5" type="ORF">Godav_022659</name>
</gene>
<keyword evidence="3" id="KW-0325">Glycoprotein</keyword>
<evidence type="ECO:0000256" key="2">
    <source>
        <dbReference type="ARBA" id="ARBA00023157"/>
    </source>
</evidence>
<keyword evidence="6" id="KW-1185">Reference proteome</keyword>
<evidence type="ECO:0000313" key="5">
    <source>
        <dbReference type="EMBL" id="MBA0627854.1"/>
    </source>
</evidence>
<keyword evidence="1" id="KW-0732">Signal</keyword>
<evidence type="ECO:0000256" key="3">
    <source>
        <dbReference type="ARBA" id="ARBA00023180"/>
    </source>
</evidence>
<dbReference type="CDD" id="cd00028">
    <property type="entry name" value="B_lectin"/>
    <property type="match status" value="1"/>
</dbReference>
<accession>A0A7J8SP05</accession>
<dbReference type="InterPro" id="IPR001480">
    <property type="entry name" value="Bulb-type_lectin_dom"/>
</dbReference>
<organism evidence="5 6">
    <name type="scientific">Gossypium davidsonii</name>
    <name type="common">Davidson's cotton</name>
    <name type="synonym">Gossypium klotzschianum subsp. davidsonii</name>
    <dbReference type="NCBI Taxonomy" id="34287"/>
    <lineage>
        <taxon>Eukaryota</taxon>
        <taxon>Viridiplantae</taxon>
        <taxon>Streptophyta</taxon>
        <taxon>Embryophyta</taxon>
        <taxon>Tracheophyta</taxon>
        <taxon>Spermatophyta</taxon>
        <taxon>Magnoliopsida</taxon>
        <taxon>eudicotyledons</taxon>
        <taxon>Gunneridae</taxon>
        <taxon>Pentapetalae</taxon>
        <taxon>rosids</taxon>
        <taxon>malvids</taxon>
        <taxon>Malvales</taxon>
        <taxon>Malvaceae</taxon>
        <taxon>Malvoideae</taxon>
        <taxon>Gossypium</taxon>
    </lineage>
</organism>
<proteinExistence type="predicted"/>
<evidence type="ECO:0000256" key="1">
    <source>
        <dbReference type="ARBA" id="ARBA00022729"/>
    </source>
</evidence>
<feature type="domain" description="Bulb-type lectin" evidence="4">
    <location>
        <begin position="72"/>
        <end position="193"/>
    </location>
</feature>
<comment type="caution">
    <text evidence="5">The sequence shown here is derived from an EMBL/GenBank/DDBJ whole genome shotgun (WGS) entry which is preliminary data.</text>
</comment>
<dbReference type="Pfam" id="PF01453">
    <property type="entry name" value="B_lectin"/>
    <property type="match status" value="1"/>
</dbReference>
<dbReference type="InterPro" id="IPR035446">
    <property type="entry name" value="SLSG/EP1"/>
</dbReference>
<dbReference type="PANTHER" id="PTHR32444:SF230">
    <property type="entry name" value="EPIDERMIS-SPECIFIC SECRETED GLYCOPROTEIN EP1-LIKE"/>
    <property type="match status" value="1"/>
</dbReference>
<evidence type="ECO:0000313" key="6">
    <source>
        <dbReference type="Proteomes" id="UP000593561"/>
    </source>
</evidence>
<dbReference type="PIRSF" id="PIRSF002686">
    <property type="entry name" value="SLG"/>
    <property type="match status" value="1"/>
</dbReference>
<sequence>MNQGFTINSLLTSTLIHKATKPLNATATNMPCSLPEFSLPLITIFFLVFGASNVANAIVPPSSTFKYVNEGDFGEYSVEYLADYRPLLTYLFPFQLCFYNTTPNAFTLALRMGSPRSESIVRWVWEANRGRLARENATLTFGSDGNLVLADADGTVAWQTATANKGVVGLKILPNGNLVLYDKKGKFIWQSFDHPTDTLLVGQTLRSNGPNKLVSRMSIADGSEGPYRFVMEQRFLKMYYKTKNSASPLLYHRSDEFVGKLGFTFDMKGSTSSGTYIFSRPKYNSTYSLLRVEPDGNLKSYTFNENVDWGAWETTFKLFDGDDHESLCNLPKKCGSLGICDDNQCVACPKPKGLTGWSQSCAPPALLPCKSAANVGYYKVVGVEHFTSKYTEGDGPMKLNDCRVKCSNDCGFLGFFYREESSKCLLVPELGTLVKESPNDMVRPLELVRTMTYVALYLTTYEYPT</sequence>
<name>A0A7J8SP05_GOSDV</name>
<dbReference type="SMART" id="SM00108">
    <property type="entry name" value="B_lectin"/>
    <property type="match status" value="1"/>
</dbReference>
<evidence type="ECO:0000259" key="4">
    <source>
        <dbReference type="PROSITE" id="PS50927"/>
    </source>
</evidence>
<dbReference type="PANTHER" id="PTHR32444">
    <property type="entry name" value="BULB-TYPE LECTIN DOMAIN-CONTAINING PROTEIN"/>
    <property type="match status" value="1"/>
</dbReference>
<dbReference type="InterPro" id="IPR036426">
    <property type="entry name" value="Bulb-type_lectin_dom_sf"/>
</dbReference>
<reference evidence="5 6" key="1">
    <citation type="journal article" date="2019" name="Genome Biol. Evol.">
        <title>Insights into the evolution of the New World diploid cottons (Gossypium, subgenus Houzingenia) based on genome sequencing.</title>
        <authorList>
            <person name="Grover C.E."/>
            <person name="Arick M.A. 2nd"/>
            <person name="Thrash A."/>
            <person name="Conover J.L."/>
            <person name="Sanders W.S."/>
            <person name="Peterson D.G."/>
            <person name="Frelichowski J.E."/>
            <person name="Scheffler J.A."/>
            <person name="Scheffler B.E."/>
            <person name="Wendel J.F."/>
        </authorList>
    </citation>
    <scope>NUCLEOTIDE SEQUENCE [LARGE SCALE GENOMIC DNA]</scope>
    <source>
        <strain evidence="5">27</strain>
        <tissue evidence="5">Leaf</tissue>
    </source>
</reference>
<dbReference type="Proteomes" id="UP000593561">
    <property type="component" value="Unassembled WGS sequence"/>
</dbReference>
<dbReference type="Gene3D" id="2.90.10.10">
    <property type="entry name" value="Bulb-type lectin domain"/>
    <property type="match status" value="1"/>
</dbReference>